<keyword evidence="2" id="KW-0472">Membrane</keyword>
<evidence type="ECO:0000256" key="2">
    <source>
        <dbReference type="SAM" id="Phobius"/>
    </source>
</evidence>
<feature type="compositionally biased region" description="Polar residues" evidence="1">
    <location>
        <begin position="1"/>
        <end position="19"/>
    </location>
</feature>
<evidence type="ECO:0000313" key="4">
    <source>
        <dbReference type="EMBL" id="MBO0516184.1"/>
    </source>
</evidence>
<comment type="caution">
    <text evidence="4">The sequence shown here is derived from an EMBL/GenBank/DDBJ whole genome shotgun (WGS) entry which is preliminary data.</text>
</comment>
<gene>
    <name evidence="4" type="ORF">J0695_31085</name>
</gene>
<dbReference type="AlphaFoldDB" id="A0A939JLX4"/>
<feature type="transmembrane region" description="Helical" evidence="2">
    <location>
        <begin position="154"/>
        <end position="174"/>
    </location>
</feature>
<proteinExistence type="predicted"/>
<dbReference type="EMBL" id="JAFLRJ010000366">
    <property type="protein sequence ID" value="MBO0516184.1"/>
    <property type="molecule type" value="Genomic_DNA"/>
</dbReference>
<dbReference type="CDD" id="cd03392">
    <property type="entry name" value="PAP2_like_2"/>
    <property type="match status" value="1"/>
</dbReference>
<reference evidence="4" key="1">
    <citation type="submission" date="2021-03" db="EMBL/GenBank/DDBJ databases">
        <title>Streptomyces poriferae sp. nov., a novel marine sponge-derived Actinobacteria species with anti-MRSA activity.</title>
        <authorList>
            <person name="Sandoval-Powers M."/>
            <person name="Kralova S."/>
            <person name="Nguyen G.-S."/>
            <person name="Fawwal D."/>
            <person name="Degnes K."/>
            <person name="Klinkenberg G."/>
            <person name="Sletta H."/>
            <person name="Wentzel A."/>
            <person name="Liles M.R."/>
        </authorList>
    </citation>
    <scope>NUCLEOTIDE SEQUENCE</scope>
    <source>
        <strain evidence="4">DSM 41794</strain>
    </source>
</reference>
<feature type="transmembrane region" description="Helical" evidence="2">
    <location>
        <begin position="245"/>
        <end position="262"/>
    </location>
</feature>
<evidence type="ECO:0000259" key="3">
    <source>
        <dbReference type="Pfam" id="PF01569"/>
    </source>
</evidence>
<feature type="transmembrane region" description="Helical" evidence="2">
    <location>
        <begin position="218"/>
        <end position="239"/>
    </location>
</feature>
<sequence>MRETPRSQGTASDSRQGPPQFQPGRAFAHTTGASSSGNPHRSDGRPPHTPRGARYTDPALRSGTTPPDPERRASLISPRALCVALLAVFALITWQVAADGPLRRLDESLDRHLAGHGSPWLTNLLSDFGSPKVAVPVLLTCMAYAAWRGSRAEVLAAGLTMAVTPALVVPIKIWTDRPGPLTTDTGYFPSGHTATAMVAYFGAAMVLSPYLKGIWRTAAMAAAGLLTTATAIGLLLHGYHWPLDVLGSLCLCGALLVISSSCTRRSSSRTPDC</sequence>
<accession>A0A939JLX4</accession>
<keyword evidence="2" id="KW-1133">Transmembrane helix</keyword>
<evidence type="ECO:0000256" key="1">
    <source>
        <dbReference type="SAM" id="MobiDB-lite"/>
    </source>
</evidence>
<dbReference type="SUPFAM" id="SSF48317">
    <property type="entry name" value="Acid phosphatase/Vanadium-dependent haloperoxidase"/>
    <property type="match status" value="1"/>
</dbReference>
<dbReference type="Gene3D" id="1.20.144.10">
    <property type="entry name" value="Phosphatidic acid phosphatase type 2/haloperoxidase"/>
    <property type="match status" value="1"/>
</dbReference>
<feature type="domain" description="Phosphatidic acid phosphatase type 2/haloperoxidase" evidence="3">
    <location>
        <begin position="159"/>
        <end position="265"/>
    </location>
</feature>
<dbReference type="Pfam" id="PF01569">
    <property type="entry name" value="PAP2"/>
    <property type="match status" value="1"/>
</dbReference>
<evidence type="ECO:0000313" key="5">
    <source>
        <dbReference type="Proteomes" id="UP000664167"/>
    </source>
</evidence>
<feature type="region of interest" description="Disordered" evidence="1">
    <location>
        <begin position="1"/>
        <end position="72"/>
    </location>
</feature>
<dbReference type="InterPro" id="IPR000326">
    <property type="entry name" value="PAP2/HPO"/>
</dbReference>
<keyword evidence="2" id="KW-0812">Transmembrane</keyword>
<feature type="transmembrane region" description="Helical" evidence="2">
    <location>
        <begin position="80"/>
        <end position="97"/>
    </location>
</feature>
<protein>
    <submittedName>
        <fullName evidence="4">Phosphatase PAP2 family protein</fullName>
    </submittedName>
</protein>
<name>A0A939JLX4_9ACTN</name>
<dbReference type="InterPro" id="IPR036938">
    <property type="entry name" value="PAP2/HPO_sf"/>
</dbReference>
<feature type="transmembrane region" description="Helical" evidence="2">
    <location>
        <begin position="194"/>
        <end position="211"/>
    </location>
</feature>
<dbReference type="Proteomes" id="UP000664167">
    <property type="component" value="Unassembled WGS sequence"/>
</dbReference>
<organism evidence="4 5">
    <name type="scientific">Streptomyces beijiangensis</name>
    <dbReference type="NCBI Taxonomy" id="163361"/>
    <lineage>
        <taxon>Bacteria</taxon>
        <taxon>Bacillati</taxon>
        <taxon>Actinomycetota</taxon>
        <taxon>Actinomycetes</taxon>
        <taxon>Kitasatosporales</taxon>
        <taxon>Streptomycetaceae</taxon>
        <taxon>Streptomyces</taxon>
    </lineage>
</organism>
<dbReference type="RefSeq" id="WP_206967698.1">
    <property type="nucleotide sequence ID" value="NZ_BAAAJJ010000011.1"/>
</dbReference>
<keyword evidence="5" id="KW-1185">Reference proteome</keyword>
<feature type="transmembrane region" description="Helical" evidence="2">
    <location>
        <begin position="128"/>
        <end position="147"/>
    </location>
</feature>